<dbReference type="AlphaFoldDB" id="A0A543DPW6"/>
<evidence type="ECO:0000313" key="1">
    <source>
        <dbReference type="EMBL" id="TQM11348.1"/>
    </source>
</evidence>
<protein>
    <recommendedName>
        <fullName evidence="3">Extracellular solute-binding protein (Family 5)</fullName>
    </recommendedName>
</protein>
<dbReference type="RefSeq" id="WP_142055430.1">
    <property type="nucleotide sequence ID" value="NZ_VFPA01000002.1"/>
</dbReference>
<dbReference type="EMBL" id="VFPA01000002">
    <property type="protein sequence ID" value="TQM11348.1"/>
    <property type="molecule type" value="Genomic_DNA"/>
</dbReference>
<evidence type="ECO:0008006" key="3">
    <source>
        <dbReference type="Google" id="ProtNLM"/>
    </source>
</evidence>
<dbReference type="Proteomes" id="UP000315677">
    <property type="component" value="Unassembled WGS sequence"/>
</dbReference>
<proteinExistence type="predicted"/>
<keyword evidence="2" id="KW-1185">Reference proteome</keyword>
<organism evidence="1 2">
    <name type="scientific">Pseudonocardia kunmingensis</name>
    <dbReference type="NCBI Taxonomy" id="630975"/>
    <lineage>
        <taxon>Bacteria</taxon>
        <taxon>Bacillati</taxon>
        <taxon>Actinomycetota</taxon>
        <taxon>Actinomycetes</taxon>
        <taxon>Pseudonocardiales</taxon>
        <taxon>Pseudonocardiaceae</taxon>
        <taxon>Pseudonocardia</taxon>
    </lineage>
</organism>
<evidence type="ECO:0000313" key="2">
    <source>
        <dbReference type="Proteomes" id="UP000315677"/>
    </source>
</evidence>
<gene>
    <name evidence="1" type="ORF">FB558_3907</name>
</gene>
<name>A0A543DPW6_9PSEU</name>
<comment type="caution">
    <text evidence="1">The sequence shown here is derived from an EMBL/GenBank/DDBJ whole genome shotgun (WGS) entry which is preliminary data.</text>
</comment>
<sequence>MAGPTAGITLRDNYLLPSRYPGPTPPGFQEAVSRSFETALTDEERVATLRQASEIAVNEAMDLFLCALPTQIAYSDRMIGAESMGHSDFQGVFDLRYAGIAAD</sequence>
<reference evidence="1 2" key="1">
    <citation type="submission" date="2019-06" db="EMBL/GenBank/DDBJ databases">
        <title>Sequencing the genomes of 1000 actinobacteria strains.</title>
        <authorList>
            <person name="Klenk H.-P."/>
        </authorList>
    </citation>
    <scope>NUCLEOTIDE SEQUENCE [LARGE SCALE GENOMIC DNA]</scope>
    <source>
        <strain evidence="1 2">DSM 45301</strain>
    </source>
</reference>
<accession>A0A543DPW6</accession>